<evidence type="ECO:0000313" key="4">
    <source>
        <dbReference type="Proteomes" id="UP000178379"/>
    </source>
</evidence>
<dbReference type="SUPFAM" id="SSF54285">
    <property type="entry name" value="MoaD/ThiS"/>
    <property type="match status" value="1"/>
</dbReference>
<comment type="similarity">
    <text evidence="1 2">Belongs to the UPF0125 (RnfH) family.</text>
</comment>
<evidence type="ECO:0000256" key="2">
    <source>
        <dbReference type="HAMAP-Rule" id="MF_00460"/>
    </source>
</evidence>
<name>A0A1F6T3W1_9PROT</name>
<dbReference type="Pfam" id="PF03658">
    <property type="entry name" value="Ub-RnfH"/>
    <property type="match status" value="1"/>
</dbReference>
<dbReference type="InterPro" id="IPR005346">
    <property type="entry name" value="RnfH"/>
</dbReference>
<protein>
    <recommendedName>
        <fullName evidence="2">UPF0125 protein A2140_06530</fullName>
    </recommendedName>
</protein>
<dbReference type="Proteomes" id="UP000178379">
    <property type="component" value="Unassembled WGS sequence"/>
</dbReference>
<dbReference type="InterPro" id="IPR016155">
    <property type="entry name" value="Mopterin_synth/thiamin_S_b"/>
</dbReference>
<organism evidence="3 4">
    <name type="scientific">Candidatus Muproteobacteria bacterium RBG_16_62_13</name>
    <dbReference type="NCBI Taxonomy" id="1817756"/>
    <lineage>
        <taxon>Bacteria</taxon>
        <taxon>Pseudomonadati</taxon>
        <taxon>Pseudomonadota</taxon>
        <taxon>Candidatus Muproteobacteria</taxon>
    </lineage>
</organism>
<dbReference type="HAMAP" id="MF_00460">
    <property type="entry name" value="UPF0125_RnfH"/>
    <property type="match status" value="1"/>
</dbReference>
<dbReference type="STRING" id="1817756.A2140_06530"/>
<dbReference type="NCBIfam" id="NF002490">
    <property type="entry name" value="PRK01777.1"/>
    <property type="match status" value="1"/>
</dbReference>
<gene>
    <name evidence="3" type="ORF">A2140_06530</name>
</gene>
<evidence type="ECO:0000256" key="1">
    <source>
        <dbReference type="ARBA" id="ARBA00010645"/>
    </source>
</evidence>
<sequence>MRVSVAYCPGPDRQTVIGLELDEGATVAQAIEASQLLIVHPEIGPDKLAIGVFGERVTPATVLRDGDRVEIYRPLKADPKTARRRRAAGRKTKR</sequence>
<reference evidence="3 4" key="1">
    <citation type="journal article" date="2016" name="Nat. Commun.">
        <title>Thousands of microbial genomes shed light on interconnected biogeochemical processes in an aquifer system.</title>
        <authorList>
            <person name="Anantharaman K."/>
            <person name="Brown C.T."/>
            <person name="Hug L.A."/>
            <person name="Sharon I."/>
            <person name="Castelle C.J."/>
            <person name="Probst A.J."/>
            <person name="Thomas B.C."/>
            <person name="Singh A."/>
            <person name="Wilkins M.J."/>
            <person name="Karaoz U."/>
            <person name="Brodie E.L."/>
            <person name="Williams K.H."/>
            <person name="Hubbard S.S."/>
            <person name="Banfield J.F."/>
        </authorList>
    </citation>
    <scope>NUCLEOTIDE SEQUENCE [LARGE SCALE GENOMIC DNA]</scope>
</reference>
<evidence type="ECO:0000313" key="3">
    <source>
        <dbReference type="EMBL" id="OGI39756.1"/>
    </source>
</evidence>
<dbReference type="InterPro" id="IPR037021">
    <property type="entry name" value="RnfH_sf"/>
</dbReference>
<accession>A0A1F6T3W1</accession>
<dbReference type="AlphaFoldDB" id="A0A1F6T3W1"/>
<dbReference type="PANTHER" id="PTHR37483:SF1">
    <property type="entry name" value="UPF0125 PROTEIN RATB"/>
    <property type="match status" value="1"/>
</dbReference>
<dbReference type="EMBL" id="MFSQ01000085">
    <property type="protein sequence ID" value="OGI39756.1"/>
    <property type="molecule type" value="Genomic_DNA"/>
</dbReference>
<comment type="caution">
    <text evidence="3">The sequence shown here is derived from an EMBL/GenBank/DDBJ whole genome shotgun (WGS) entry which is preliminary data.</text>
</comment>
<proteinExistence type="inferred from homology"/>
<dbReference type="Gene3D" id="3.10.20.280">
    <property type="entry name" value="RnfH-like"/>
    <property type="match status" value="1"/>
</dbReference>
<dbReference type="PANTHER" id="PTHR37483">
    <property type="entry name" value="UPF0125 PROTEIN RATB"/>
    <property type="match status" value="1"/>
</dbReference>